<dbReference type="AlphaFoldDB" id="A0A1T4LUJ6"/>
<protein>
    <recommendedName>
        <fullName evidence="3">Helix-turn-helix domain-containing protein</fullName>
    </recommendedName>
</protein>
<dbReference type="EMBL" id="FUWX01000007">
    <property type="protein sequence ID" value="SJZ58393.1"/>
    <property type="molecule type" value="Genomic_DNA"/>
</dbReference>
<gene>
    <name evidence="1" type="ORF">SAMN02745174_00975</name>
</gene>
<proteinExistence type="predicted"/>
<organism evidence="1 2">
    <name type="scientific">Cetobacterium ceti</name>
    <dbReference type="NCBI Taxonomy" id="180163"/>
    <lineage>
        <taxon>Bacteria</taxon>
        <taxon>Fusobacteriati</taxon>
        <taxon>Fusobacteriota</taxon>
        <taxon>Fusobacteriia</taxon>
        <taxon>Fusobacteriales</taxon>
        <taxon>Fusobacteriaceae</taxon>
        <taxon>Cetobacterium</taxon>
    </lineage>
</organism>
<reference evidence="1 2" key="1">
    <citation type="submission" date="2017-02" db="EMBL/GenBank/DDBJ databases">
        <authorList>
            <person name="Peterson S.W."/>
        </authorList>
    </citation>
    <scope>NUCLEOTIDE SEQUENCE [LARGE SCALE GENOMIC DNA]</scope>
    <source>
        <strain evidence="1 2">ATCC 700028</strain>
    </source>
</reference>
<evidence type="ECO:0008006" key="3">
    <source>
        <dbReference type="Google" id="ProtNLM"/>
    </source>
</evidence>
<dbReference type="STRING" id="180163.SAMN02745174_00975"/>
<sequence length="74" mass="8957">MKEKIQKENEALKERFMEKLIEIYGEFMTIKLMAEWIDMDERSIRRNIKNGNIKGALVEGQYKINTEQIRDFIF</sequence>
<evidence type="ECO:0000313" key="2">
    <source>
        <dbReference type="Proteomes" id="UP000191153"/>
    </source>
</evidence>
<evidence type="ECO:0000313" key="1">
    <source>
        <dbReference type="EMBL" id="SJZ58393.1"/>
    </source>
</evidence>
<dbReference type="RefSeq" id="WP_078693491.1">
    <property type="nucleotide sequence ID" value="NZ_FUWX01000007.1"/>
</dbReference>
<name>A0A1T4LUJ6_9FUSO</name>
<keyword evidence="2" id="KW-1185">Reference proteome</keyword>
<accession>A0A1T4LUJ6</accession>
<dbReference type="Proteomes" id="UP000191153">
    <property type="component" value="Unassembled WGS sequence"/>
</dbReference>